<sequence>IFTLGGLTDTTICESTLPNSLAGTQPGGAIGTYSYLWKESTDGGSSWSTAGGTNSNIDYAPGNLANTTFYKREVFSGTCTDASGIIDVNVLPALGNNSISTDQTICYNTIPAIIDGVLPTGGNSVYTYQWEESTDNIVWSPASGTNDLQNYQPGALTIPKFYRRVIFSGAVDCCSDISNVVLITIDSLPTPAEAGADQLLSSYAKETLLEGNVPLVGIVSKNTCCIFYTNAFVKNQ</sequence>
<accession>X1AXA8</accession>
<protein>
    <recommendedName>
        <fullName evidence="2">Ig-like domain-containing protein</fullName>
    </recommendedName>
</protein>
<gene>
    <name evidence="1" type="ORF">S01H4_32333</name>
</gene>
<comment type="caution">
    <text evidence="1">The sequence shown here is derived from an EMBL/GenBank/DDBJ whole genome shotgun (WGS) entry which is preliminary data.</text>
</comment>
<dbReference type="AlphaFoldDB" id="X1AXA8"/>
<feature type="non-terminal residue" evidence="1">
    <location>
        <position position="1"/>
    </location>
</feature>
<evidence type="ECO:0000313" key="1">
    <source>
        <dbReference type="EMBL" id="GAG87405.1"/>
    </source>
</evidence>
<reference evidence="1" key="1">
    <citation type="journal article" date="2014" name="Front. Microbiol.">
        <title>High frequency of phylogenetically diverse reductive dehalogenase-homologous genes in deep subseafloor sedimentary metagenomes.</title>
        <authorList>
            <person name="Kawai M."/>
            <person name="Futagami T."/>
            <person name="Toyoda A."/>
            <person name="Takaki Y."/>
            <person name="Nishi S."/>
            <person name="Hori S."/>
            <person name="Arai W."/>
            <person name="Tsubouchi T."/>
            <person name="Morono Y."/>
            <person name="Uchiyama I."/>
            <person name="Ito T."/>
            <person name="Fujiyama A."/>
            <person name="Inagaki F."/>
            <person name="Takami H."/>
        </authorList>
    </citation>
    <scope>NUCLEOTIDE SEQUENCE</scope>
    <source>
        <strain evidence="1">Expedition CK06-06</strain>
    </source>
</reference>
<dbReference type="EMBL" id="BART01016887">
    <property type="protein sequence ID" value="GAG87405.1"/>
    <property type="molecule type" value="Genomic_DNA"/>
</dbReference>
<evidence type="ECO:0008006" key="2">
    <source>
        <dbReference type="Google" id="ProtNLM"/>
    </source>
</evidence>
<organism evidence="1">
    <name type="scientific">marine sediment metagenome</name>
    <dbReference type="NCBI Taxonomy" id="412755"/>
    <lineage>
        <taxon>unclassified sequences</taxon>
        <taxon>metagenomes</taxon>
        <taxon>ecological metagenomes</taxon>
    </lineage>
</organism>
<name>X1AXA8_9ZZZZ</name>
<proteinExistence type="predicted"/>